<evidence type="ECO:0000256" key="4">
    <source>
        <dbReference type="SAM" id="MobiDB-lite"/>
    </source>
</evidence>
<dbReference type="PANTHER" id="PTHR12499:SF0">
    <property type="entry name" value="OPTIC ATROPHY 3 PROTEIN"/>
    <property type="match status" value="1"/>
</dbReference>
<evidence type="ECO:0000256" key="1">
    <source>
        <dbReference type="ARBA" id="ARBA00007584"/>
    </source>
</evidence>
<accession>A0A9P6MTY2</accession>
<evidence type="ECO:0000256" key="3">
    <source>
        <dbReference type="SAM" id="Coils"/>
    </source>
</evidence>
<comment type="similarity">
    <text evidence="1">Belongs to the OPA3 family.</text>
</comment>
<reference evidence="5" key="1">
    <citation type="journal article" date="2020" name="Fungal Divers.">
        <title>Resolving the Mortierellaceae phylogeny through synthesis of multi-gene phylogenetics and phylogenomics.</title>
        <authorList>
            <person name="Vandepol N."/>
            <person name="Liber J."/>
            <person name="Desiro A."/>
            <person name="Na H."/>
            <person name="Kennedy M."/>
            <person name="Barry K."/>
            <person name="Grigoriev I.V."/>
            <person name="Miller A.N."/>
            <person name="O'Donnell K."/>
            <person name="Stajich J.E."/>
            <person name="Bonito G."/>
        </authorList>
    </citation>
    <scope>NUCLEOTIDE SEQUENCE</scope>
    <source>
        <strain evidence="5">NRRL 2769</strain>
    </source>
</reference>
<dbReference type="Proteomes" id="UP000703661">
    <property type="component" value="Unassembled WGS sequence"/>
</dbReference>
<dbReference type="PANTHER" id="PTHR12499">
    <property type="entry name" value="OPTIC ATROPHY 3 PROTEIN OPA3"/>
    <property type="match status" value="1"/>
</dbReference>
<organism evidence="5 6">
    <name type="scientific">Entomortierella chlamydospora</name>
    <dbReference type="NCBI Taxonomy" id="101097"/>
    <lineage>
        <taxon>Eukaryota</taxon>
        <taxon>Fungi</taxon>
        <taxon>Fungi incertae sedis</taxon>
        <taxon>Mucoromycota</taxon>
        <taxon>Mortierellomycotina</taxon>
        <taxon>Mortierellomycetes</taxon>
        <taxon>Mortierellales</taxon>
        <taxon>Mortierellaceae</taxon>
        <taxon>Entomortierella</taxon>
    </lineage>
</organism>
<dbReference type="Pfam" id="PF07047">
    <property type="entry name" value="OPA3"/>
    <property type="match status" value="1"/>
</dbReference>
<keyword evidence="6" id="KW-1185">Reference proteome</keyword>
<evidence type="ECO:0000313" key="5">
    <source>
        <dbReference type="EMBL" id="KAG0012272.1"/>
    </source>
</evidence>
<feature type="region of interest" description="Disordered" evidence="4">
    <location>
        <begin position="268"/>
        <end position="289"/>
    </location>
</feature>
<gene>
    <name evidence="5" type="ORF">BGZ80_000074</name>
</gene>
<protein>
    <recommendedName>
        <fullName evidence="7">OPA3-domain-containing protein</fullName>
    </recommendedName>
</protein>
<evidence type="ECO:0000256" key="2">
    <source>
        <dbReference type="ARBA" id="ARBA00023054"/>
    </source>
</evidence>
<dbReference type="InterPro" id="IPR010754">
    <property type="entry name" value="OPA3-like"/>
</dbReference>
<comment type="caution">
    <text evidence="5">The sequence shown here is derived from an EMBL/GenBank/DDBJ whole genome shotgun (WGS) entry which is preliminary data.</text>
</comment>
<dbReference type="AlphaFoldDB" id="A0A9P6MTY2"/>
<evidence type="ECO:0008006" key="7">
    <source>
        <dbReference type="Google" id="ProtNLM"/>
    </source>
</evidence>
<proteinExistence type="inferred from homology"/>
<feature type="coiled-coil region" evidence="3">
    <location>
        <begin position="113"/>
        <end position="158"/>
    </location>
</feature>
<dbReference type="GO" id="GO:0019216">
    <property type="term" value="P:regulation of lipid metabolic process"/>
    <property type="evidence" value="ECO:0007669"/>
    <property type="project" value="TreeGrafter"/>
</dbReference>
<keyword evidence="2 3" id="KW-0175">Coiled coil</keyword>
<dbReference type="GO" id="GO:0005739">
    <property type="term" value="C:mitochondrion"/>
    <property type="evidence" value="ECO:0007669"/>
    <property type="project" value="TreeGrafter"/>
</dbReference>
<feature type="region of interest" description="Disordered" evidence="4">
    <location>
        <begin position="196"/>
        <end position="216"/>
    </location>
</feature>
<dbReference type="OrthoDB" id="2129069at2759"/>
<dbReference type="EMBL" id="JAAAID010001009">
    <property type="protein sequence ID" value="KAG0012272.1"/>
    <property type="molecule type" value="Genomic_DNA"/>
</dbReference>
<sequence length="289" mass="31922">MSAVKLGFLAIRTISKPIANSIKSYSVKHPKFRDACIGVAQFTHRAEMQLKMKFLGYKVESIRPLNDARAVEIGANFLGEAIIFGVAGSLIILENTRTRMNARDRKNHVDDTLDNLLLVTSELREEIKQLEASSEKKIEDLQKENVVLRKTLNEILDVSLRLRNHTPYSGQEIGIGDATGGFVLQIADEPLVRTFPVDPSPPSSTLHQNDDASNKTTLQSSYDYHHEHHQLGHSQPEEEFILIDQQTSLPSQKVKKGLWGSISVPWFSSGSSESSGSSSSSSSSFSSSA</sequence>
<name>A0A9P6MTY2_9FUNG</name>
<evidence type="ECO:0000313" key="6">
    <source>
        <dbReference type="Proteomes" id="UP000703661"/>
    </source>
</evidence>